<dbReference type="GO" id="GO:0005886">
    <property type="term" value="C:plasma membrane"/>
    <property type="evidence" value="ECO:0007669"/>
    <property type="project" value="UniProtKB-SubCell"/>
</dbReference>
<dbReference type="GO" id="GO:0098552">
    <property type="term" value="C:side of membrane"/>
    <property type="evidence" value="ECO:0007669"/>
    <property type="project" value="UniProtKB-KW"/>
</dbReference>
<accession>A0A804J2D1</accession>
<keyword evidence="3" id="KW-0336">GPI-anchor</keyword>
<dbReference type="FunCoup" id="A0A804J2D1">
    <property type="interactions" value="809"/>
</dbReference>
<sequence length="190" mass="18869">MAAVFLFLVITVTIFGGSDAAWCVCRSGASNTALQKALDYACGGGADCTPIQQNGACYNPNTVLAHCSYAANSYYQRKGQAQGACDFASTTMLTSTDPGGNGCTYPATPSATGTSSTPTSTSTTTPSSTTPTTFTPNAGTTGSTASVLGGLGPSGTTSSIDGSHGGMLPKAGVASLPSLLLLSSLILLRV</sequence>
<evidence type="ECO:0000313" key="11">
    <source>
        <dbReference type="EMBL" id="CAG1837915.1"/>
    </source>
</evidence>
<feature type="compositionally biased region" description="Low complexity" evidence="8">
    <location>
        <begin position="104"/>
        <end position="159"/>
    </location>
</feature>
<dbReference type="Pfam" id="PF07983">
    <property type="entry name" value="X8"/>
    <property type="match status" value="1"/>
</dbReference>
<dbReference type="FunFam" id="1.20.58.1040:FF:000001">
    <property type="entry name" value="Glucan endo-1,3-beta-glucosidase 4"/>
    <property type="match status" value="1"/>
</dbReference>
<dbReference type="KEGG" id="mus:103984297"/>
<feature type="domain" description="X8" evidence="10">
    <location>
        <begin position="21"/>
        <end position="105"/>
    </location>
</feature>
<dbReference type="EMBL" id="HG996470">
    <property type="protein sequence ID" value="CAG1837915.1"/>
    <property type="molecule type" value="Genomic_DNA"/>
</dbReference>
<dbReference type="Proteomes" id="UP000012960">
    <property type="component" value="Unplaced"/>
</dbReference>
<dbReference type="Gene3D" id="1.20.58.1040">
    <property type="match status" value="1"/>
</dbReference>
<dbReference type="AlphaFoldDB" id="A0A804J2D1"/>
<evidence type="ECO:0000313" key="13">
    <source>
        <dbReference type="Proteomes" id="UP000012960"/>
    </source>
</evidence>
<evidence type="ECO:0000256" key="9">
    <source>
        <dbReference type="SAM" id="SignalP"/>
    </source>
</evidence>
<organism evidence="12 13">
    <name type="scientific">Musa acuminata subsp. malaccensis</name>
    <name type="common">Wild banana</name>
    <name type="synonym">Musa malaccensis</name>
    <dbReference type="NCBI Taxonomy" id="214687"/>
    <lineage>
        <taxon>Eukaryota</taxon>
        <taxon>Viridiplantae</taxon>
        <taxon>Streptophyta</taxon>
        <taxon>Embryophyta</taxon>
        <taxon>Tracheophyta</taxon>
        <taxon>Spermatophyta</taxon>
        <taxon>Magnoliopsida</taxon>
        <taxon>Liliopsida</taxon>
        <taxon>Zingiberales</taxon>
        <taxon>Musaceae</taxon>
        <taxon>Musa</taxon>
    </lineage>
</organism>
<name>A0A804J2D1_MUSAM</name>
<keyword evidence="4 9" id="KW-0732">Signal</keyword>
<feature type="region of interest" description="Disordered" evidence="8">
    <location>
        <begin position="103"/>
        <end position="163"/>
    </location>
</feature>
<evidence type="ECO:0000256" key="2">
    <source>
        <dbReference type="ARBA" id="ARBA00022475"/>
    </source>
</evidence>
<dbReference type="OrthoDB" id="1930814at2759"/>
<dbReference type="InterPro" id="IPR044788">
    <property type="entry name" value="X8_dom_prot"/>
</dbReference>
<dbReference type="EnsemblPlants" id="Ma05_t08600.1">
    <property type="protein sequence ID" value="Ma05_p08600.1"/>
    <property type="gene ID" value="Ma05_g08600"/>
</dbReference>
<keyword evidence="3" id="KW-0449">Lipoprotein</keyword>
<evidence type="ECO:0000256" key="1">
    <source>
        <dbReference type="ARBA" id="ARBA00004609"/>
    </source>
</evidence>
<reference evidence="12" key="2">
    <citation type="submission" date="2021-05" db="UniProtKB">
        <authorList>
            <consortium name="EnsemblPlants"/>
        </authorList>
    </citation>
    <scope>IDENTIFICATION</scope>
    <source>
        <strain evidence="12">subsp. malaccensis</strain>
    </source>
</reference>
<proteinExistence type="predicted"/>
<dbReference type="OMA" id="PRANTFF"/>
<feature type="chain" id="PRO_5043242133" evidence="9">
    <location>
        <begin position="21"/>
        <end position="190"/>
    </location>
</feature>
<dbReference type="InterPro" id="IPR012946">
    <property type="entry name" value="X8"/>
</dbReference>
<reference evidence="11" key="1">
    <citation type="submission" date="2021-03" db="EMBL/GenBank/DDBJ databases">
        <authorList>
            <consortium name="Genoscope - CEA"/>
            <person name="William W."/>
        </authorList>
    </citation>
    <scope>NUCLEOTIDE SEQUENCE</scope>
    <source>
        <strain evidence="11">Doubled-haploid Pahang</strain>
    </source>
</reference>
<evidence type="ECO:0000256" key="5">
    <source>
        <dbReference type="ARBA" id="ARBA00023136"/>
    </source>
</evidence>
<protein>
    <submittedName>
        <fullName evidence="11">(wild Malaysian banana) hypothetical protein</fullName>
    </submittedName>
</protein>
<dbReference type="PANTHER" id="PTHR31044">
    <property type="entry name" value="BETA-1,3 GLUCANASE"/>
    <property type="match status" value="1"/>
</dbReference>
<evidence type="ECO:0000259" key="10">
    <source>
        <dbReference type="SMART" id="SM00768"/>
    </source>
</evidence>
<evidence type="ECO:0000256" key="8">
    <source>
        <dbReference type="SAM" id="MobiDB-lite"/>
    </source>
</evidence>
<dbReference type="Gramene" id="Ma05_t08600.1">
    <property type="protein sequence ID" value="Ma05_p08600.1"/>
    <property type="gene ID" value="Ma05_g08600"/>
</dbReference>
<evidence type="ECO:0000313" key="12">
    <source>
        <dbReference type="EnsemblPlants" id="Ma05_p08600.1"/>
    </source>
</evidence>
<keyword evidence="5" id="KW-0472">Membrane</keyword>
<evidence type="ECO:0000256" key="4">
    <source>
        <dbReference type="ARBA" id="ARBA00022729"/>
    </source>
</evidence>
<feature type="signal peptide" evidence="9">
    <location>
        <begin position="1"/>
        <end position="20"/>
    </location>
</feature>
<evidence type="ECO:0000256" key="7">
    <source>
        <dbReference type="ARBA" id="ARBA00023180"/>
    </source>
</evidence>
<evidence type="ECO:0000256" key="3">
    <source>
        <dbReference type="ARBA" id="ARBA00022622"/>
    </source>
</evidence>
<keyword evidence="13" id="KW-1185">Reference proteome</keyword>
<keyword evidence="2" id="KW-1003">Cell membrane</keyword>
<keyword evidence="6" id="KW-1015">Disulfide bond</keyword>
<dbReference type="SMART" id="SM00768">
    <property type="entry name" value="X8"/>
    <property type="match status" value="1"/>
</dbReference>
<comment type="subcellular location">
    <subcellularLocation>
        <location evidence="1">Cell membrane</location>
        <topology evidence="1">Lipid-anchor</topology>
        <topology evidence="1">GPI-anchor</topology>
    </subcellularLocation>
</comment>
<gene>
    <name evidence="11" type="ORF">GSMUA_260920.1</name>
</gene>
<dbReference type="GO" id="GO:0009506">
    <property type="term" value="C:plasmodesma"/>
    <property type="evidence" value="ECO:0007669"/>
    <property type="project" value="UniProtKB-ARBA"/>
</dbReference>
<dbReference type="PANTHER" id="PTHR31044:SF25">
    <property type="entry name" value="PLASMODESMATA CALLOSE-BINDING PROTEIN 3"/>
    <property type="match status" value="1"/>
</dbReference>
<evidence type="ECO:0000256" key="6">
    <source>
        <dbReference type="ARBA" id="ARBA00023157"/>
    </source>
</evidence>
<keyword evidence="7" id="KW-0325">Glycoprotein</keyword>